<sequence length="391" mass="44508">MKNIVITPNYVNLFSCIGPKCEDSCCNDWGIYFDKKTYKKIAKHPDFSSLAKIAFKEIKTNNDSWAVIELDEQGACRFLNEKKLCKIHDKAGEDALSDTCKTYPKVSNHIAGNRYNSLSLSCPEVTRIVLFEPEAFQFDAQFSGNKSATPIPEWQEKSYDYSLELLVNLGLDWEESLLAIGLLIKTSDNVAKGIEPLSSLDIRLNQLQSFVQAGLLTEQYKQIPYTPSVQTSAFVSIHSKLCKIHSRASRPRFTRLNEAVNKICNEDNQYSVNSLNNAWHEIVLPSLGKSPDIFERYILYSIYHNHFPMLGKDGPLKAFRLLVLDCLIIRCYLSAIAYKYGELSESDIILCFQVYQVVRQHRSTFTDIIDEIMQDLDLKSIPAVISLLKTK</sequence>
<evidence type="ECO:0000313" key="1">
    <source>
        <dbReference type="EMBL" id="OEG74618.1"/>
    </source>
</evidence>
<name>A0A1E5IWW4_SHECO</name>
<dbReference type="InterPro" id="IPR005358">
    <property type="entry name" value="Puta_zinc/iron-chelating_dom"/>
</dbReference>
<dbReference type="NCBIfam" id="NF038110">
    <property type="entry name" value="Lys_methyl_FliB"/>
    <property type="match status" value="1"/>
</dbReference>
<protein>
    <submittedName>
        <fullName evidence="1">Flagellar biosynthesis protein</fullName>
    </submittedName>
</protein>
<keyword evidence="1" id="KW-0969">Cilium</keyword>
<dbReference type="Pfam" id="PF03692">
    <property type="entry name" value="CxxCxxCC"/>
    <property type="match status" value="1"/>
</dbReference>
<gene>
    <name evidence="1" type="ORF">BEL05_19490</name>
</gene>
<accession>A0A1E5IWW4</accession>
<dbReference type="STRING" id="23.BEL05_19490"/>
<proteinExistence type="predicted"/>
<dbReference type="Proteomes" id="UP000095230">
    <property type="component" value="Unassembled WGS sequence"/>
</dbReference>
<keyword evidence="1" id="KW-0282">Flagellum</keyword>
<comment type="caution">
    <text evidence="1">The sequence shown here is derived from an EMBL/GenBank/DDBJ whole genome shotgun (WGS) entry which is preliminary data.</text>
</comment>
<reference evidence="1 2" key="1">
    <citation type="submission" date="2016-07" db="EMBL/GenBank/DDBJ databases">
        <title>Whole-genome of two Shewanella species isolated from a digestive organ of sea cucumber Apostichopus japonicus Selenka 1867.</title>
        <authorList>
            <person name="Hong H.-H."/>
            <person name="Choi H."/>
            <person name="Cheon S."/>
            <person name="Oh J.-S."/>
            <person name="Lee H.-G."/>
            <person name="Park C."/>
        </authorList>
    </citation>
    <scope>NUCLEOTIDE SEQUENCE [LARGE SCALE GENOMIC DNA]</scope>
    <source>
        <strain evidence="1 2">CSB03KR</strain>
    </source>
</reference>
<keyword evidence="1" id="KW-0966">Cell projection</keyword>
<organism evidence="1 2">
    <name type="scientific">Shewanella colwelliana</name>
    <name type="common">Alteromonas colwelliana</name>
    <dbReference type="NCBI Taxonomy" id="23"/>
    <lineage>
        <taxon>Bacteria</taxon>
        <taxon>Pseudomonadati</taxon>
        <taxon>Pseudomonadota</taxon>
        <taxon>Gammaproteobacteria</taxon>
        <taxon>Alteromonadales</taxon>
        <taxon>Shewanellaceae</taxon>
        <taxon>Shewanella</taxon>
    </lineage>
</organism>
<dbReference type="EMBL" id="MCBT01000018">
    <property type="protein sequence ID" value="OEG74618.1"/>
    <property type="molecule type" value="Genomic_DNA"/>
</dbReference>
<dbReference type="RefSeq" id="WP_069670791.1">
    <property type="nucleotide sequence ID" value="NZ_MCBT01000018.1"/>
</dbReference>
<dbReference type="OrthoDB" id="86584at2"/>
<dbReference type="AlphaFoldDB" id="A0A1E5IWW4"/>
<evidence type="ECO:0000313" key="2">
    <source>
        <dbReference type="Proteomes" id="UP000095230"/>
    </source>
</evidence>